<dbReference type="Proteomes" id="UP000033358">
    <property type="component" value="Unassembled WGS sequence"/>
</dbReference>
<reference evidence="2 3" key="1">
    <citation type="submission" date="2015-02" db="EMBL/GenBank/DDBJ databases">
        <title>Single cell genomics of a rare environmental alphaproteobacterium provides unique insights into Rickettsiaceae evolution.</title>
        <authorList>
            <person name="Martijn J."/>
            <person name="Schulz F."/>
            <person name="Zaremba-Niedzwiedzka K."/>
            <person name="Viklund J."/>
            <person name="Stepanauskas R."/>
            <person name="Andersson S.G.E."/>
            <person name="Horn M."/>
            <person name="Guy L."/>
            <person name="Ettema T.J.G."/>
        </authorList>
    </citation>
    <scope>NUCLEOTIDE SEQUENCE [LARGE SCALE GENOMIC DNA]</scope>
    <source>
        <strain evidence="2 3">SCGC AAA041-L04</strain>
    </source>
</reference>
<dbReference type="InterPro" id="IPR013321">
    <property type="entry name" value="Arc_rbn_hlx_hlx"/>
</dbReference>
<feature type="domain" description="Ribbon-helix-helix protein CopG" evidence="1">
    <location>
        <begin position="3"/>
        <end position="41"/>
    </location>
</feature>
<dbReference type="AlphaFoldDB" id="A0A0F5MP84"/>
<accession>A0A0F5MP84</accession>
<organism evidence="2 3">
    <name type="scientific">Candidatus Arcanibacter lacustris</name>
    <dbReference type="NCBI Taxonomy" id="1607817"/>
    <lineage>
        <taxon>Bacteria</taxon>
        <taxon>Pseudomonadati</taxon>
        <taxon>Pseudomonadota</taxon>
        <taxon>Alphaproteobacteria</taxon>
        <taxon>Rickettsiales</taxon>
        <taxon>Candidatus Arcanibacter</taxon>
    </lineage>
</organism>
<comment type="caution">
    <text evidence="2">The sequence shown here is derived from an EMBL/GenBank/DDBJ whole genome shotgun (WGS) entry which is preliminary data.</text>
</comment>
<proteinExistence type="predicted"/>
<evidence type="ECO:0000313" key="2">
    <source>
        <dbReference type="EMBL" id="KKB96643.1"/>
    </source>
</evidence>
<dbReference type="InterPro" id="IPR002145">
    <property type="entry name" value="CopG"/>
</dbReference>
<protein>
    <recommendedName>
        <fullName evidence="1">Ribbon-helix-helix protein CopG domain-containing protein</fullName>
    </recommendedName>
</protein>
<name>A0A0F5MP84_9RICK</name>
<sequence length="72" mass="8493">MRTIVDITEEQIQNLAYLCGAQNISRAEIIRRAIAFYLKEKMPKENNVAFGIWKNKAIDSMSYQENLRNEWL</sequence>
<dbReference type="EMBL" id="JYHA01000035">
    <property type="protein sequence ID" value="KKB96643.1"/>
    <property type="molecule type" value="Genomic_DNA"/>
</dbReference>
<evidence type="ECO:0000313" key="3">
    <source>
        <dbReference type="Proteomes" id="UP000033358"/>
    </source>
</evidence>
<dbReference type="CDD" id="cd21631">
    <property type="entry name" value="RHH_CopG_NikR-like"/>
    <property type="match status" value="1"/>
</dbReference>
<gene>
    <name evidence="2" type="ORF">SZ25_00258</name>
</gene>
<dbReference type="Pfam" id="PF01402">
    <property type="entry name" value="RHH_1"/>
    <property type="match status" value="1"/>
</dbReference>
<evidence type="ECO:0000259" key="1">
    <source>
        <dbReference type="Pfam" id="PF01402"/>
    </source>
</evidence>
<dbReference type="GO" id="GO:0006355">
    <property type="term" value="P:regulation of DNA-templated transcription"/>
    <property type="evidence" value="ECO:0007669"/>
    <property type="project" value="InterPro"/>
</dbReference>
<keyword evidence="3" id="KW-1185">Reference proteome</keyword>
<dbReference type="Gene3D" id="1.10.1220.10">
    <property type="entry name" value="Met repressor-like"/>
    <property type="match status" value="1"/>
</dbReference>